<dbReference type="Gene3D" id="1.10.8.60">
    <property type="match status" value="1"/>
</dbReference>
<dbReference type="SMART" id="SM00382">
    <property type="entry name" value="AAA"/>
    <property type="match status" value="1"/>
</dbReference>
<comment type="subcellular location">
    <subcellularLocation>
        <location evidence="1">Nucleus</location>
    </subcellularLocation>
</comment>
<dbReference type="PANTHER" id="PTHR12172">
    <property type="entry name" value="CELL CYCLE CHECKPOINT PROTEIN RAD17"/>
    <property type="match status" value="1"/>
</dbReference>
<dbReference type="InterPro" id="IPR004582">
    <property type="entry name" value="Checkpoint_prot_Rad17_Rad24"/>
</dbReference>
<comment type="subunit">
    <text evidence="3">Heterotetramer of subunits RFC2, RFC3, RFC4 and RFC5 that can form a complex with RFC1.</text>
</comment>
<dbReference type="InterPro" id="IPR027417">
    <property type="entry name" value="P-loop_NTPase"/>
</dbReference>
<evidence type="ECO:0000256" key="2">
    <source>
        <dbReference type="ARBA" id="ARBA00006168"/>
    </source>
</evidence>
<dbReference type="Proteomes" id="UP001345219">
    <property type="component" value="Chromosome 15"/>
</dbReference>
<dbReference type="CDD" id="cd18140">
    <property type="entry name" value="HLD_clamp_RFC"/>
    <property type="match status" value="1"/>
</dbReference>
<evidence type="ECO:0000256" key="1">
    <source>
        <dbReference type="ARBA" id="ARBA00004123"/>
    </source>
</evidence>
<reference evidence="11 12" key="1">
    <citation type="journal article" date="2023" name="Hortic Res">
        <title>Pangenome of water caltrop reveals structural variations and asymmetric subgenome divergence after allopolyploidization.</title>
        <authorList>
            <person name="Zhang X."/>
            <person name="Chen Y."/>
            <person name="Wang L."/>
            <person name="Yuan Y."/>
            <person name="Fang M."/>
            <person name="Shi L."/>
            <person name="Lu R."/>
            <person name="Comes H.P."/>
            <person name="Ma Y."/>
            <person name="Chen Y."/>
            <person name="Huang G."/>
            <person name="Zhou Y."/>
            <person name="Zheng Z."/>
            <person name="Qiu Y."/>
        </authorList>
    </citation>
    <scope>NUCLEOTIDE SEQUENCE [LARGE SCALE GENOMIC DNA]</scope>
    <source>
        <tissue evidence="11">Roots</tissue>
    </source>
</reference>
<accession>A0AAN7Q8B9</accession>
<feature type="domain" description="AAA+ ATPase" evidence="10">
    <location>
        <begin position="124"/>
        <end position="269"/>
    </location>
</feature>
<sequence>MTKRNAFMVLSSDDEDEKSSSKLKSFFCHSDSKGQKQPCFSVPRSRSCKQSRIADEFELFGEDFKEVFTGVKVSNGSGTGTRKELWADRYKPCTFEDLAVHKKKVDEVKAWFEQKIQVSKGNHDSNVLLITGPAGVGKSATVKVIASHLGAMLFEWSVPTPTIWQEHMYSSNTGMQYISKLDEFEIFVERIRNYGLVSPSITGRPLSPVILLIDDLPLTFSRIAYTRLKNSLHLLVRSACSPTVILITDTDHSDSANDTTRNFEELKSFLEEVGARKISFNPITSSSIKRTLSKVCKQERCHVTAEQLDLIAKASGGDIRQAIASLQLFSINKNVSTNPTLSDSAERKDGNPSGILFGRDETLSLFHALGKFLHNKRERESTDLLDEDTFPIRDKFSRLPLKMDSPEKVLCQAHGQARPITDFLHENVLDFIDGDAVDDACVVLSYLCDVDVLLAIHQKNFSKDSDTEKVLQSCAASIAVRGILFGNDHPAPPRWHSIRKPKLWQVEKAALHNKDKLLWQRDKFHHSSDLSVIATEYTPVHRQIQHKQPDIRSATSMENSGAAGDGDGDDDTSMETDAFDDDEIEDW</sequence>
<evidence type="ECO:0000256" key="3">
    <source>
        <dbReference type="ARBA" id="ARBA00011480"/>
    </source>
</evidence>
<keyword evidence="7" id="KW-0539">Nucleus</keyword>
<evidence type="ECO:0000256" key="9">
    <source>
        <dbReference type="SAM" id="MobiDB-lite"/>
    </source>
</evidence>
<evidence type="ECO:0000256" key="6">
    <source>
        <dbReference type="ARBA" id="ARBA00022840"/>
    </source>
</evidence>
<dbReference type="GO" id="GO:0006281">
    <property type="term" value="P:DNA repair"/>
    <property type="evidence" value="ECO:0007669"/>
    <property type="project" value="InterPro"/>
</dbReference>
<dbReference type="GO" id="GO:0003682">
    <property type="term" value="F:chromatin binding"/>
    <property type="evidence" value="ECO:0007669"/>
    <property type="project" value="TreeGrafter"/>
</dbReference>
<feature type="region of interest" description="Disordered" evidence="9">
    <location>
        <begin position="1"/>
        <end position="20"/>
    </location>
</feature>
<dbReference type="SUPFAM" id="SSF52540">
    <property type="entry name" value="P-loop containing nucleoside triphosphate hydrolases"/>
    <property type="match status" value="1"/>
</dbReference>
<evidence type="ECO:0000313" key="12">
    <source>
        <dbReference type="Proteomes" id="UP001345219"/>
    </source>
</evidence>
<dbReference type="GO" id="GO:0005634">
    <property type="term" value="C:nucleus"/>
    <property type="evidence" value="ECO:0007669"/>
    <property type="project" value="UniProtKB-SubCell"/>
</dbReference>
<dbReference type="PANTHER" id="PTHR12172:SF0">
    <property type="entry name" value="CELL CYCLE CHECKPOINT PROTEIN RAD17"/>
    <property type="match status" value="1"/>
</dbReference>
<keyword evidence="5" id="KW-0227">DNA damage</keyword>
<name>A0AAN7Q8B9_9MYRT</name>
<evidence type="ECO:0000256" key="7">
    <source>
        <dbReference type="ARBA" id="ARBA00023242"/>
    </source>
</evidence>
<dbReference type="InterPro" id="IPR047854">
    <property type="entry name" value="RFC_lid"/>
</dbReference>
<dbReference type="GO" id="GO:0003689">
    <property type="term" value="F:DNA clamp loader activity"/>
    <property type="evidence" value="ECO:0007669"/>
    <property type="project" value="TreeGrafter"/>
</dbReference>
<evidence type="ECO:0000256" key="4">
    <source>
        <dbReference type="ARBA" id="ARBA00022741"/>
    </source>
</evidence>
<dbReference type="Gene3D" id="3.40.50.300">
    <property type="entry name" value="P-loop containing nucleotide triphosphate hydrolases"/>
    <property type="match status" value="1"/>
</dbReference>
<comment type="similarity">
    <text evidence="2">Belongs to the rad17/RAD24 family.</text>
</comment>
<dbReference type="GO" id="GO:0000077">
    <property type="term" value="P:DNA damage checkpoint signaling"/>
    <property type="evidence" value="ECO:0007669"/>
    <property type="project" value="TreeGrafter"/>
</dbReference>
<evidence type="ECO:0000259" key="10">
    <source>
        <dbReference type="SMART" id="SM00382"/>
    </source>
</evidence>
<organism evidence="11 12">
    <name type="scientific">Trapa incisa</name>
    <dbReference type="NCBI Taxonomy" id="236973"/>
    <lineage>
        <taxon>Eukaryota</taxon>
        <taxon>Viridiplantae</taxon>
        <taxon>Streptophyta</taxon>
        <taxon>Embryophyta</taxon>
        <taxon>Tracheophyta</taxon>
        <taxon>Spermatophyta</taxon>
        <taxon>Magnoliopsida</taxon>
        <taxon>eudicotyledons</taxon>
        <taxon>Gunneridae</taxon>
        <taxon>Pentapetalae</taxon>
        <taxon>rosids</taxon>
        <taxon>malvids</taxon>
        <taxon>Myrtales</taxon>
        <taxon>Lythraceae</taxon>
        <taxon>Trapa</taxon>
    </lineage>
</organism>
<gene>
    <name evidence="11" type="ORF">SAY87_020126</name>
</gene>
<protein>
    <recommendedName>
        <fullName evidence="10">AAA+ ATPase domain-containing protein</fullName>
    </recommendedName>
</protein>
<feature type="region of interest" description="Disordered" evidence="9">
    <location>
        <begin position="543"/>
        <end position="587"/>
    </location>
</feature>
<keyword evidence="12" id="KW-1185">Reference proteome</keyword>
<dbReference type="GO" id="GO:0033314">
    <property type="term" value="P:mitotic DNA replication checkpoint signaling"/>
    <property type="evidence" value="ECO:0007669"/>
    <property type="project" value="TreeGrafter"/>
</dbReference>
<dbReference type="GO" id="GO:0005524">
    <property type="term" value="F:ATP binding"/>
    <property type="evidence" value="ECO:0007669"/>
    <property type="project" value="UniProtKB-KW"/>
</dbReference>
<evidence type="ECO:0000256" key="8">
    <source>
        <dbReference type="ARBA" id="ARBA00023306"/>
    </source>
</evidence>
<feature type="compositionally biased region" description="Acidic residues" evidence="9">
    <location>
        <begin position="566"/>
        <end position="587"/>
    </location>
</feature>
<dbReference type="InterPro" id="IPR003593">
    <property type="entry name" value="AAA+_ATPase"/>
</dbReference>
<evidence type="ECO:0000256" key="5">
    <source>
        <dbReference type="ARBA" id="ARBA00022763"/>
    </source>
</evidence>
<proteinExistence type="inferred from homology"/>
<comment type="caution">
    <text evidence="11">The sequence shown here is derived from an EMBL/GenBank/DDBJ whole genome shotgun (WGS) entry which is preliminary data.</text>
</comment>
<dbReference type="FunFam" id="3.40.50.300:FF:001661">
    <property type="entry name" value="RAD17 checkpoint clamp loader component"/>
    <property type="match status" value="1"/>
</dbReference>
<dbReference type="AlphaFoldDB" id="A0AAN7Q8B9"/>
<keyword evidence="6" id="KW-0067">ATP-binding</keyword>
<dbReference type="EMBL" id="JAXIOK010000012">
    <property type="protein sequence ID" value="KAK4758825.1"/>
    <property type="molecule type" value="Genomic_DNA"/>
</dbReference>
<dbReference type="Pfam" id="PF03215">
    <property type="entry name" value="Rad17"/>
    <property type="match status" value="1"/>
</dbReference>
<keyword evidence="8" id="KW-0131">Cell cycle</keyword>
<evidence type="ECO:0000313" key="11">
    <source>
        <dbReference type="EMBL" id="KAK4758825.1"/>
    </source>
</evidence>
<keyword evidence="4" id="KW-0547">Nucleotide-binding</keyword>